<sequence length="210" mass="23968">MTQISRRDSLKYITLASLATGMTVGCSPSEEKDTQHHEHQHDQSDEFKNLTKEDLALLEQTFFTDEERETVRVLANIIIPADEKSGNAEEAGVHKFIEFMMLDQPNLQTPMRGGLKWINLQATKRYNKIFINCSETEQLAIVDDIAYPDTANPVYSQGVSFFNRFRDFVATGFFSSKIGIEDLQYMGNRPSLWEGAPQEWLDRLGVSYDS</sequence>
<keyword evidence="2" id="KW-0560">Oxidoreductase</keyword>
<dbReference type="EMBL" id="JAUJEB010000001">
    <property type="protein sequence ID" value="MDN5211404.1"/>
    <property type="molecule type" value="Genomic_DNA"/>
</dbReference>
<gene>
    <name evidence="2" type="ORF">QQ020_05060</name>
</gene>
<dbReference type="GO" id="GO:0016491">
    <property type="term" value="F:oxidoreductase activity"/>
    <property type="evidence" value="ECO:0007669"/>
    <property type="project" value="UniProtKB-KW"/>
</dbReference>
<accession>A0ABT8L0Z6</accession>
<dbReference type="InterPro" id="IPR027056">
    <property type="entry name" value="Gluconate_2DH_su3"/>
</dbReference>
<comment type="caution">
    <text evidence="2">The sequence shown here is derived from an EMBL/GenBank/DDBJ whole genome shotgun (WGS) entry which is preliminary data.</text>
</comment>
<keyword evidence="3" id="KW-1185">Reference proteome</keyword>
<dbReference type="Proteomes" id="UP001172083">
    <property type="component" value="Unassembled WGS sequence"/>
</dbReference>
<protein>
    <submittedName>
        <fullName evidence="2">Gluconate 2-dehydrogenase subunit 3 family protein</fullName>
        <ecNumber evidence="2">1.-.-.-</ecNumber>
    </submittedName>
</protein>
<proteinExistence type="predicted"/>
<name>A0ABT8L0Z6_9BACT</name>
<dbReference type="RefSeq" id="WP_346756738.1">
    <property type="nucleotide sequence ID" value="NZ_JAUJEB010000001.1"/>
</dbReference>
<reference evidence="2" key="1">
    <citation type="submission" date="2023-06" db="EMBL/GenBank/DDBJ databases">
        <title>Genomic of Agaribacillus aureum.</title>
        <authorList>
            <person name="Wang G."/>
        </authorList>
    </citation>
    <scope>NUCLEOTIDE SEQUENCE</scope>
    <source>
        <strain evidence="2">BMA12</strain>
    </source>
</reference>
<feature type="compositionally biased region" description="Basic and acidic residues" evidence="1">
    <location>
        <begin position="29"/>
        <end position="46"/>
    </location>
</feature>
<organism evidence="2 3">
    <name type="scientific">Agaribacillus aureus</name>
    <dbReference type="NCBI Taxonomy" id="3051825"/>
    <lineage>
        <taxon>Bacteria</taxon>
        <taxon>Pseudomonadati</taxon>
        <taxon>Bacteroidota</taxon>
        <taxon>Cytophagia</taxon>
        <taxon>Cytophagales</taxon>
        <taxon>Splendidivirgaceae</taxon>
        <taxon>Agaribacillus</taxon>
    </lineage>
</organism>
<dbReference type="PROSITE" id="PS51257">
    <property type="entry name" value="PROKAR_LIPOPROTEIN"/>
    <property type="match status" value="1"/>
</dbReference>
<evidence type="ECO:0000256" key="1">
    <source>
        <dbReference type="SAM" id="MobiDB-lite"/>
    </source>
</evidence>
<dbReference type="Pfam" id="PF13618">
    <property type="entry name" value="Gluconate_2-dh3"/>
    <property type="match status" value="1"/>
</dbReference>
<dbReference type="EC" id="1.-.-.-" evidence="2"/>
<evidence type="ECO:0000313" key="2">
    <source>
        <dbReference type="EMBL" id="MDN5211404.1"/>
    </source>
</evidence>
<evidence type="ECO:0000313" key="3">
    <source>
        <dbReference type="Proteomes" id="UP001172083"/>
    </source>
</evidence>
<feature type="region of interest" description="Disordered" evidence="1">
    <location>
        <begin position="24"/>
        <end position="46"/>
    </location>
</feature>